<evidence type="ECO:0000256" key="1">
    <source>
        <dbReference type="ARBA" id="ARBA00022737"/>
    </source>
</evidence>
<feature type="repeat" description="Cell wall-binding" evidence="2">
    <location>
        <begin position="519"/>
        <end position="538"/>
    </location>
</feature>
<dbReference type="Proteomes" id="UP000823123">
    <property type="component" value="Unassembled WGS sequence"/>
</dbReference>
<organism evidence="5 6">
    <name type="scientific">Parvimonas parva</name>
    <dbReference type="NCBI Taxonomy" id="2769485"/>
    <lineage>
        <taxon>Bacteria</taxon>
        <taxon>Bacillati</taxon>
        <taxon>Bacillota</taxon>
        <taxon>Tissierellia</taxon>
        <taxon>Tissierellales</taxon>
        <taxon>Peptoniphilaceae</taxon>
        <taxon>Parvimonas</taxon>
    </lineage>
</organism>
<dbReference type="Pfam" id="PF01473">
    <property type="entry name" value="Choline_bind_1"/>
    <property type="match status" value="2"/>
</dbReference>
<feature type="domain" description="Metallo-beta-lactamase" evidence="4">
    <location>
        <begin position="35"/>
        <end position="127"/>
    </location>
</feature>
<name>A0ABS1C6N7_9FIRM</name>
<evidence type="ECO:0000259" key="4">
    <source>
        <dbReference type="Pfam" id="PF00753"/>
    </source>
</evidence>
<keyword evidence="1" id="KW-0677">Repeat</keyword>
<feature type="chain" id="PRO_5047056512" evidence="3">
    <location>
        <begin position="24"/>
        <end position="595"/>
    </location>
</feature>
<keyword evidence="3" id="KW-0732">Signal</keyword>
<dbReference type="InterPro" id="IPR001279">
    <property type="entry name" value="Metallo-B-lactamas"/>
</dbReference>
<reference evidence="5 6" key="1">
    <citation type="submission" date="2020-09" db="EMBL/GenBank/DDBJ databases">
        <title>Parvimonas S3374 sp. nov.</title>
        <authorList>
            <person name="Buhl M."/>
        </authorList>
    </citation>
    <scope>NUCLEOTIDE SEQUENCE [LARGE SCALE GENOMIC DNA]</scope>
    <source>
        <strain evidence="5 6">S3374</strain>
    </source>
</reference>
<evidence type="ECO:0000256" key="2">
    <source>
        <dbReference type="PROSITE-ProRule" id="PRU00591"/>
    </source>
</evidence>
<proteinExistence type="predicted"/>
<dbReference type="InterPro" id="IPR052159">
    <property type="entry name" value="Competence_DNA_uptake"/>
</dbReference>
<keyword evidence="6" id="KW-1185">Reference proteome</keyword>
<dbReference type="Pfam" id="PF19085">
    <property type="entry name" value="Choline_bind_2"/>
    <property type="match status" value="3"/>
</dbReference>
<dbReference type="PROSITE" id="PS51170">
    <property type="entry name" value="CW"/>
    <property type="match status" value="2"/>
</dbReference>
<sequence>MKKIFLFTICFISLMILPKSIFAQDRIHVITVSLSSDAIILESDGHFAMIDTGEDYEYPDGSNPKYPFRKGITTNPNDITEDRLFDKINELGITKFDFIIVTHSHSDHIGACHKVMKKIPTEKLYLKRYSDSRITDKARLWDNLYGYDKALQSAKENNVKVIQDISKKDSVINLGNMKISMLNYENEYEPNLPKEDKNLKKVYDDNFNSILSIVEVNGKRLFFGGDLQNDVYGLEDKYAPLIGKVDFMKFNHHVDTAKSNSKNFINTLNPKYMLKTSNYNVADNYLKFLDSKGIKVLNAGRNDVTALTFEITRNGINDITKVKYGVYKDGNKLKFKNWKGEYTSGWEFSRDNWYYVRNGSVVINEWIGDYYLGKDGKMLTNTTTPDGYRVDKNGKWIEERQATWKKNDTGWWYEYSDGSYLKEEWKYISGSWYYFNSEGYMVTGWKLLGNDWFYLKDSGAMAENEWIGDYYLGKDGKMLTNTTTPDGYKVDKNGRWITGAWKSYNGIWWYEYSDGSYLKEEWKYISGSWYYFNSGGYMVTGWKLLGNDWFYLKDSGAMAENEWIGYYYLGKGGYMLTNTTTPDGYKVDKNGRWIK</sequence>
<dbReference type="PANTHER" id="PTHR30619">
    <property type="entry name" value="DNA INTERNALIZATION/COMPETENCE PROTEIN COMEC/REC2"/>
    <property type="match status" value="1"/>
</dbReference>
<dbReference type="Gene3D" id="2.10.270.10">
    <property type="entry name" value="Cholin Binding"/>
    <property type="match status" value="3"/>
</dbReference>
<evidence type="ECO:0000256" key="3">
    <source>
        <dbReference type="SAM" id="SignalP"/>
    </source>
</evidence>
<evidence type="ECO:0000313" key="6">
    <source>
        <dbReference type="Proteomes" id="UP000823123"/>
    </source>
</evidence>
<dbReference type="EMBL" id="JACVDA010000001">
    <property type="protein sequence ID" value="MBK1467761.1"/>
    <property type="molecule type" value="Genomic_DNA"/>
</dbReference>
<feature type="signal peptide" evidence="3">
    <location>
        <begin position="1"/>
        <end position="23"/>
    </location>
</feature>
<evidence type="ECO:0000313" key="5">
    <source>
        <dbReference type="EMBL" id="MBK1467761.1"/>
    </source>
</evidence>
<dbReference type="InterPro" id="IPR018337">
    <property type="entry name" value="Cell_wall/Cho-bd_repeat"/>
</dbReference>
<dbReference type="Gene3D" id="3.60.15.10">
    <property type="entry name" value="Ribonuclease Z/Hydroxyacylglutathione hydrolase-like"/>
    <property type="match status" value="1"/>
</dbReference>
<dbReference type="Pfam" id="PF00753">
    <property type="entry name" value="Lactamase_B"/>
    <property type="match status" value="1"/>
</dbReference>
<dbReference type="RefSeq" id="WP_201274882.1">
    <property type="nucleotide sequence ID" value="NZ_JACVDA010000001.1"/>
</dbReference>
<dbReference type="InterPro" id="IPR036866">
    <property type="entry name" value="RibonucZ/Hydroxyglut_hydro"/>
</dbReference>
<comment type="caution">
    <text evidence="5">The sequence shown here is derived from an EMBL/GenBank/DDBJ whole genome shotgun (WGS) entry which is preliminary data.</text>
</comment>
<dbReference type="SUPFAM" id="SSF56281">
    <property type="entry name" value="Metallo-hydrolase/oxidoreductase"/>
    <property type="match status" value="1"/>
</dbReference>
<dbReference type="PANTHER" id="PTHR30619:SF7">
    <property type="entry name" value="BETA-LACTAMASE DOMAIN PROTEIN"/>
    <property type="match status" value="1"/>
</dbReference>
<protein>
    <submittedName>
        <fullName evidence="5">MBL fold metallo-hydrolase</fullName>
    </submittedName>
</protein>
<dbReference type="Gene3D" id="2.20.120.10">
    <property type="entry name" value="Multimodular pneumococcal cell wall endolysin, domain 3"/>
    <property type="match status" value="1"/>
</dbReference>
<dbReference type="SUPFAM" id="SSF69360">
    <property type="entry name" value="Cell wall binding repeat"/>
    <property type="match status" value="3"/>
</dbReference>
<feature type="repeat" description="Cell wall-binding" evidence="2">
    <location>
        <begin position="422"/>
        <end position="441"/>
    </location>
</feature>
<gene>
    <name evidence="5" type="ORF">IBJ83_00285</name>
</gene>
<accession>A0ABS1C6N7</accession>